<name>A0A7N2REI6_QUELO</name>
<feature type="compositionally biased region" description="Acidic residues" evidence="7">
    <location>
        <begin position="33"/>
        <end position="50"/>
    </location>
</feature>
<dbReference type="FunCoup" id="A0A7N2REI6">
    <property type="interactions" value="3132"/>
</dbReference>
<dbReference type="InterPro" id="IPR009292">
    <property type="entry name" value="RRP36"/>
</dbReference>
<evidence type="ECO:0000256" key="6">
    <source>
        <dbReference type="RuleBase" id="RU368027"/>
    </source>
</evidence>
<dbReference type="GO" id="GO:0030686">
    <property type="term" value="C:90S preribosome"/>
    <property type="evidence" value="ECO:0007669"/>
    <property type="project" value="TreeGrafter"/>
</dbReference>
<feature type="compositionally biased region" description="Basic and acidic residues" evidence="7">
    <location>
        <begin position="17"/>
        <end position="32"/>
    </location>
</feature>
<organism evidence="8 9">
    <name type="scientific">Quercus lobata</name>
    <name type="common">Valley oak</name>
    <dbReference type="NCBI Taxonomy" id="97700"/>
    <lineage>
        <taxon>Eukaryota</taxon>
        <taxon>Viridiplantae</taxon>
        <taxon>Streptophyta</taxon>
        <taxon>Embryophyta</taxon>
        <taxon>Tracheophyta</taxon>
        <taxon>Spermatophyta</taxon>
        <taxon>Magnoliopsida</taxon>
        <taxon>eudicotyledons</taxon>
        <taxon>Gunneridae</taxon>
        <taxon>Pentapetalae</taxon>
        <taxon>rosids</taxon>
        <taxon>fabids</taxon>
        <taxon>Fagales</taxon>
        <taxon>Fagaceae</taxon>
        <taxon>Quercus</taxon>
    </lineage>
</organism>
<evidence type="ECO:0000256" key="3">
    <source>
        <dbReference type="ARBA" id="ARBA00022517"/>
    </source>
</evidence>
<comment type="function">
    <text evidence="6">Component of the 90S pre-ribosome involved in the maturation of rRNAs. Required for early cleavages of the pre-RNAs in the 40S ribosomal subunit maturation pathway.</text>
</comment>
<dbReference type="EMBL" id="LRBV02000012">
    <property type="status" value="NOT_ANNOTATED_CDS"/>
    <property type="molecule type" value="Genomic_DNA"/>
</dbReference>
<accession>A0A7N2REI6</accession>
<feature type="region of interest" description="Disordered" evidence="7">
    <location>
        <begin position="1"/>
        <end position="94"/>
    </location>
</feature>
<evidence type="ECO:0000313" key="9">
    <source>
        <dbReference type="Proteomes" id="UP000594261"/>
    </source>
</evidence>
<evidence type="ECO:0000256" key="5">
    <source>
        <dbReference type="ARBA" id="ARBA00023242"/>
    </source>
</evidence>
<keyword evidence="6" id="KW-0687">Ribonucleoprotein</keyword>
<dbReference type="Pfam" id="PF06102">
    <property type="entry name" value="RRP36"/>
    <property type="match status" value="3"/>
</dbReference>
<evidence type="ECO:0000313" key="8">
    <source>
        <dbReference type="EnsemblPlants" id="QL12p017317:mrna"/>
    </source>
</evidence>
<keyword evidence="5 6" id="KW-0539">Nucleus</keyword>
<evidence type="ECO:0000256" key="2">
    <source>
        <dbReference type="ARBA" id="ARBA00009418"/>
    </source>
</evidence>
<dbReference type="EnsemblPlants" id="QL12p017317:mrna">
    <property type="protein sequence ID" value="QL12p017317:mrna"/>
    <property type="gene ID" value="QL12p017317"/>
</dbReference>
<comment type="similarity">
    <text evidence="2 6">Belongs to the RRP36 family.</text>
</comment>
<comment type="subunit">
    <text evidence="6">Associates with 90S and pre-40S pre-ribosomal particles.</text>
</comment>
<keyword evidence="4 6" id="KW-0698">rRNA processing</keyword>
<evidence type="ECO:0000256" key="1">
    <source>
        <dbReference type="ARBA" id="ARBA00004604"/>
    </source>
</evidence>
<dbReference type="Proteomes" id="UP000594261">
    <property type="component" value="Chromosome 12"/>
</dbReference>
<evidence type="ECO:0000256" key="7">
    <source>
        <dbReference type="SAM" id="MobiDB-lite"/>
    </source>
</evidence>
<sequence>MVKLKKPDYPVAIATKTKFEDSDEHESSSSEHEDSDEHELSSSEDEEQEIERELADVTFEQLQKARSDGSHSAYKMPNQEKKTGRANKNRPMEASCKKPVGRLREVVQIPKKVVRDPRFESLCGTFDDKQFRSKYNFLFKKYLPDEIKEEEKKLSKSKDPIAANRFEHSITWMRGNLPAEREKLRKQLAKSNEPEIIGELKKHISWIDKQLKSESSQHTDSAILAEHKKKEREAAKKGKQPFYLSKSWSVIGSVGHCIDGHGNARDVVVEIFIVATICLVLEKCAIRKQKLIGKFEDLKASGKLDSFIEKRRKKNAAKDHRYMPYRRSNNSEQQN</sequence>
<dbReference type="InParanoid" id="A0A7N2REI6"/>
<feature type="region of interest" description="Disordered" evidence="7">
    <location>
        <begin position="309"/>
        <end position="335"/>
    </location>
</feature>
<keyword evidence="3 6" id="KW-0690">Ribosome biogenesis</keyword>
<dbReference type="PANTHER" id="PTHR21738:SF0">
    <property type="entry name" value="RIBOSOMAL RNA PROCESSING PROTEIN 36 HOMOLOG"/>
    <property type="match status" value="1"/>
</dbReference>
<reference evidence="8 9" key="1">
    <citation type="journal article" date="2016" name="G3 (Bethesda)">
        <title>First Draft Assembly and Annotation of the Genome of a California Endemic Oak Quercus lobata Nee (Fagaceae).</title>
        <authorList>
            <person name="Sork V.L."/>
            <person name="Fitz-Gibbon S.T."/>
            <person name="Puiu D."/>
            <person name="Crepeau M."/>
            <person name="Gugger P.F."/>
            <person name="Sherman R."/>
            <person name="Stevens K."/>
            <person name="Langley C.H."/>
            <person name="Pellegrini M."/>
            <person name="Salzberg S.L."/>
        </authorList>
    </citation>
    <scope>NUCLEOTIDE SEQUENCE [LARGE SCALE GENOMIC DNA]</scope>
    <source>
        <strain evidence="8 9">cv. SW786</strain>
    </source>
</reference>
<dbReference type="PANTHER" id="PTHR21738">
    <property type="entry name" value="RIBOSOMAL RNA PROCESSING PROTEIN 36 HOMOLOG"/>
    <property type="match status" value="1"/>
</dbReference>
<dbReference type="OMA" id="ERKEMPW"/>
<dbReference type="Gramene" id="QL12p017317:mrna">
    <property type="protein sequence ID" value="QL12p017317:mrna"/>
    <property type="gene ID" value="QL12p017317"/>
</dbReference>
<proteinExistence type="inferred from homology"/>
<dbReference type="AlphaFoldDB" id="A0A7N2REI6"/>
<evidence type="ECO:0000256" key="4">
    <source>
        <dbReference type="ARBA" id="ARBA00022552"/>
    </source>
</evidence>
<dbReference type="GO" id="GO:0005730">
    <property type="term" value="C:nucleolus"/>
    <property type="evidence" value="ECO:0007669"/>
    <property type="project" value="UniProtKB-SubCell"/>
</dbReference>
<comment type="subcellular location">
    <subcellularLocation>
        <location evidence="1 6">Nucleus</location>
        <location evidence="1 6">Nucleolus</location>
    </subcellularLocation>
</comment>
<dbReference type="GO" id="GO:0000462">
    <property type="term" value="P:maturation of SSU-rRNA from tricistronic rRNA transcript (SSU-rRNA, 5.8S rRNA, LSU-rRNA)"/>
    <property type="evidence" value="ECO:0007669"/>
    <property type="project" value="TreeGrafter"/>
</dbReference>
<protein>
    <recommendedName>
        <fullName evidence="6">rRNA biogenesis protein RRP36</fullName>
    </recommendedName>
</protein>
<keyword evidence="9" id="KW-1185">Reference proteome</keyword>
<reference evidence="8" key="2">
    <citation type="submission" date="2021-01" db="UniProtKB">
        <authorList>
            <consortium name="EnsemblPlants"/>
        </authorList>
    </citation>
    <scope>IDENTIFICATION</scope>
</reference>